<feature type="transmembrane region" description="Helical" evidence="9">
    <location>
        <begin position="12"/>
        <end position="31"/>
    </location>
</feature>
<dbReference type="Gene3D" id="1.10.1200.120">
    <property type="entry name" value="Large-conductance mechanosensitive channel, MscL, domain 1"/>
    <property type="match status" value="1"/>
</dbReference>
<evidence type="ECO:0000256" key="9">
    <source>
        <dbReference type="HAMAP-Rule" id="MF_00115"/>
    </source>
</evidence>
<evidence type="ECO:0000256" key="8">
    <source>
        <dbReference type="ARBA" id="ARBA00023303"/>
    </source>
</evidence>
<evidence type="ECO:0000313" key="11">
    <source>
        <dbReference type="Proteomes" id="UP000435357"/>
    </source>
</evidence>
<reference evidence="10 11" key="1">
    <citation type="submission" date="2019-09" db="EMBL/GenBank/DDBJ databases">
        <title>Genomes of Cryomorphaceae.</title>
        <authorList>
            <person name="Bowman J.P."/>
        </authorList>
    </citation>
    <scope>NUCLEOTIDE SEQUENCE [LARGE SCALE GENOMIC DNA]</scope>
    <source>
        <strain evidence="10 11">KCTC 52047</strain>
    </source>
</reference>
<comment type="similarity">
    <text evidence="9">Belongs to the MscL family.</text>
</comment>
<evidence type="ECO:0000256" key="7">
    <source>
        <dbReference type="ARBA" id="ARBA00023136"/>
    </source>
</evidence>
<dbReference type="PANTHER" id="PTHR30266:SF2">
    <property type="entry name" value="LARGE-CONDUCTANCE MECHANOSENSITIVE CHANNEL"/>
    <property type="match status" value="1"/>
</dbReference>
<dbReference type="SUPFAM" id="SSF81330">
    <property type="entry name" value="Gated mechanosensitive channel"/>
    <property type="match status" value="1"/>
</dbReference>
<dbReference type="Pfam" id="PF01741">
    <property type="entry name" value="MscL"/>
    <property type="match status" value="1"/>
</dbReference>
<dbReference type="OrthoDB" id="9810350at2"/>
<evidence type="ECO:0000256" key="3">
    <source>
        <dbReference type="ARBA" id="ARBA00022475"/>
    </source>
</evidence>
<evidence type="ECO:0000256" key="2">
    <source>
        <dbReference type="ARBA" id="ARBA00022448"/>
    </source>
</evidence>
<accession>A0A6N6M8F4</accession>
<dbReference type="Proteomes" id="UP000435357">
    <property type="component" value="Unassembled WGS sequence"/>
</dbReference>
<dbReference type="InterPro" id="IPR001185">
    <property type="entry name" value="MS_channel"/>
</dbReference>
<keyword evidence="4 9" id="KW-0812">Transmembrane</keyword>
<gene>
    <name evidence="9 10" type="primary">mscL</name>
    <name evidence="10" type="ORF">F3059_05430</name>
</gene>
<evidence type="ECO:0000256" key="5">
    <source>
        <dbReference type="ARBA" id="ARBA00022989"/>
    </source>
</evidence>
<protein>
    <recommendedName>
        <fullName evidence="9">Large-conductance mechanosensitive channel</fullName>
    </recommendedName>
</protein>
<evidence type="ECO:0000256" key="6">
    <source>
        <dbReference type="ARBA" id="ARBA00023065"/>
    </source>
</evidence>
<keyword evidence="6 9" id="KW-0406">Ion transport</keyword>
<keyword evidence="3 9" id="KW-1003">Cell membrane</keyword>
<dbReference type="HAMAP" id="MF_00115">
    <property type="entry name" value="MscL"/>
    <property type="match status" value="1"/>
</dbReference>
<dbReference type="AlphaFoldDB" id="A0A6N6M8F4"/>
<dbReference type="InterPro" id="IPR037673">
    <property type="entry name" value="MSC/AndL"/>
</dbReference>
<keyword evidence="7 9" id="KW-0472">Membrane</keyword>
<dbReference type="PANTHER" id="PTHR30266">
    <property type="entry name" value="MECHANOSENSITIVE CHANNEL MSCL"/>
    <property type="match status" value="1"/>
</dbReference>
<evidence type="ECO:0000256" key="4">
    <source>
        <dbReference type="ARBA" id="ARBA00022692"/>
    </source>
</evidence>
<dbReference type="GO" id="GO:0008381">
    <property type="term" value="F:mechanosensitive monoatomic ion channel activity"/>
    <property type="evidence" value="ECO:0007669"/>
    <property type="project" value="UniProtKB-UniRule"/>
</dbReference>
<dbReference type="EMBL" id="WACR01000004">
    <property type="protein sequence ID" value="KAB1064940.1"/>
    <property type="molecule type" value="Genomic_DNA"/>
</dbReference>
<feature type="transmembrane region" description="Helical" evidence="9">
    <location>
        <begin position="79"/>
        <end position="100"/>
    </location>
</feature>
<dbReference type="InterPro" id="IPR036019">
    <property type="entry name" value="MscL_channel"/>
</dbReference>
<keyword evidence="5 9" id="KW-1133">Transmembrane helix</keyword>
<comment type="function">
    <text evidence="9">Channel that opens in response to stretch forces in the membrane lipid bilayer. May participate in the regulation of osmotic pressure changes within the cell.</text>
</comment>
<dbReference type="NCBIfam" id="NF001843">
    <property type="entry name" value="PRK00567.1-4"/>
    <property type="match status" value="1"/>
</dbReference>
<keyword evidence="11" id="KW-1185">Reference proteome</keyword>
<dbReference type="PRINTS" id="PR01264">
    <property type="entry name" value="MECHCHANNEL"/>
</dbReference>
<comment type="subunit">
    <text evidence="9">Homopentamer.</text>
</comment>
<sequence length="137" mass="15475">MYKEFKEFAIKGNMFDMAVGIIIGTAFSKVVSSLVQDIIMPPIGVLLGKVKFENLAFVLQPQELDASGKMIQEEVVLRYGAFLQLTIDFIVIAFAMFVVIKVFNRVRKKAENEKDTSEATPKNVELLSEIRDLLKEK</sequence>
<evidence type="ECO:0000313" key="10">
    <source>
        <dbReference type="EMBL" id="KAB1064940.1"/>
    </source>
</evidence>
<evidence type="ECO:0000256" key="1">
    <source>
        <dbReference type="ARBA" id="ARBA00004141"/>
    </source>
</evidence>
<keyword evidence="8 9" id="KW-0407">Ion channel</keyword>
<dbReference type="NCBIfam" id="TIGR00220">
    <property type="entry name" value="mscL"/>
    <property type="match status" value="1"/>
</dbReference>
<proteinExistence type="inferred from homology"/>
<dbReference type="GO" id="GO:0005886">
    <property type="term" value="C:plasma membrane"/>
    <property type="evidence" value="ECO:0007669"/>
    <property type="project" value="UniProtKB-SubCell"/>
</dbReference>
<comment type="subcellular location">
    <subcellularLocation>
        <location evidence="9">Cell membrane</location>
        <topology evidence="9">Multi-pass membrane protein</topology>
    </subcellularLocation>
    <subcellularLocation>
        <location evidence="1">Membrane</location>
        <topology evidence="1">Multi-pass membrane protein</topology>
    </subcellularLocation>
</comment>
<keyword evidence="2 9" id="KW-0813">Transport</keyword>
<comment type="caution">
    <text evidence="10">The sequence shown here is derived from an EMBL/GenBank/DDBJ whole genome shotgun (WGS) entry which is preliminary data.</text>
</comment>
<name>A0A6N6M8F4_9FLAO</name>
<organism evidence="10 11">
    <name type="scientific">Salibacter halophilus</name>
    <dbReference type="NCBI Taxonomy" id="1803916"/>
    <lineage>
        <taxon>Bacteria</taxon>
        <taxon>Pseudomonadati</taxon>
        <taxon>Bacteroidota</taxon>
        <taxon>Flavobacteriia</taxon>
        <taxon>Flavobacteriales</taxon>
        <taxon>Salibacteraceae</taxon>
        <taxon>Salibacter</taxon>
    </lineage>
</organism>